<protein>
    <recommendedName>
        <fullName evidence="3">Glycoside hydrolase family 19 catalytic domain-containing protein</fullName>
    </recommendedName>
</protein>
<sequence length="238" mass="27224">MRKITANKNTIAIKENDKNNTLIVNKGKFYPIELTLDRGDYWLITLGYQAGEWMFLKSDIDFDLNQLISLDQATEIYGRKPTDRQIKDLNECLDRFEINTFPRMTHFLSQTAHESGGLKWMKELASGTAYNGRRDLGNIYSGDGPRFKGAGVIQLTGRANYQAFANFIKDSRVMEGVNYVSVAYPFTSAGFWWHNNKMNALCDRRATVEEVTRRVNGGYNGLADRKKYYARAVEVLKS</sequence>
<dbReference type="HOGENOM" id="CLU_1164351_0_0_3"/>
<dbReference type="AlphaFoldDB" id="B7K9B2"/>
<keyword evidence="2" id="KW-1185">Reference proteome</keyword>
<organism evidence="1 2">
    <name type="scientific">Gloeothece citriformis (strain PCC 7424)</name>
    <name type="common">Cyanothece sp. (strain PCC 7424)</name>
    <dbReference type="NCBI Taxonomy" id="65393"/>
    <lineage>
        <taxon>Bacteria</taxon>
        <taxon>Bacillati</taxon>
        <taxon>Cyanobacteriota</taxon>
        <taxon>Cyanophyceae</taxon>
        <taxon>Oscillatoriophycideae</taxon>
        <taxon>Chroococcales</taxon>
        <taxon>Aphanothecaceae</taxon>
        <taxon>Gloeothece</taxon>
        <taxon>Gloeothece citriformis</taxon>
    </lineage>
</organism>
<evidence type="ECO:0008006" key="3">
    <source>
        <dbReference type="Google" id="ProtNLM"/>
    </source>
</evidence>
<dbReference type="Proteomes" id="UP000002384">
    <property type="component" value="Chromosome"/>
</dbReference>
<evidence type="ECO:0000313" key="2">
    <source>
        <dbReference type="Proteomes" id="UP000002384"/>
    </source>
</evidence>
<dbReference type="InterPro" id="IPR023346">
    <property type="entry name" value="Lysozyme-like_dom_sf"/>
</dbReference>
<dbReference type="EMBL" id="CP001291">
    <property type="protein sequence ID" value="ACK68595.1"/>
    <property type="molecule type" value="Genomic_DNA"/>
</dbReference>
<dbReference type="PANTHER" id="PTHR34408">
    <property type="entry name" value="FAMILY PROTEIN, PUTATIVE-RELATED"/>
    <property type="match status" value="1"/>
</dbReference>
<dbReference type="RefSeq" id="WP_012597545.1">
    <property type="nucleotide sequence ID" value="NC_011729.1"/>
</dbReference>
<accession>B7K9B2</accession>
<gene>
    <name evidence="1" type="ordered locus">PCC7424_0125</name>
</gene>
<dbReference type="STRING" id="65393.PCC7424_0125"/>
<reference evidence="2" key="1">
    <citation type="journal article" date="2011" name="MBio">
        <title>Novel metabolic attributes of the genus Cyanothece, comprising a group of unicellular nitrogen-fixing Cyanobacteria.</title>
        <authorList>
            <person name="Bandyopadhyay A."/>
            <person name="Elvitigala T."/>
            <person name="Welsh E."/>
            <person name="Stockel J."/>
            <person name="Liberton M."/>
            <person name="Min H."/>
            <person name="Sherman L.A."/>
            <person name="Pakrasi H.B."/>
        </authorList>
    </citation>
    <scope>NUCLEOTIDE SEQUENCE [LARGE SCALE GENOMIC DNA]</scope>
    <source>
        <strain evidence="2">PCC 7424</strain>
    </source>
</reference>
<name>B7K9B2_GLOC7</name>
<dbReference type="CAZy" id="GH19">
    <property type="family name" value="Glycoside Hydrolase Family 19"/>
</dbReference>
<dbReference type="OrthoDB" id="1242806at2"/>
<dbReference type="SUPFAM" id="SSF53955">
    <property type="entry name" value="Lysozyme-like"/>
    <property type="match status" value="1"/>
</dbReference>
<dbReference type="KEGG" id="cyc:PCC7424_0125"/>
<evidence type="ECO:0000313" key="1">
    <source>
        <dbReference type="EMBL" id="ACK68595.1"/>
    </source>
</evidence>
<dbReference type="eggNOG" id="COG3179">
    <property type="taxonomic scope" value="Bacteria"/>
</dbReference>
<dbReference type="PANTHER" id="PTHR34408:SF1">
    <property type="entry name" value="GLYCOSYL HYDROLASE FAMILY 19 DOMAIN-CONTAINING PROTEIN HI_1415"/>
    <property type="match status" value="1"/>
</dbReference>
<proteinExistence type="predicted"/>
<dbReference type="InterPro" id="IPR052354">
    <property type="entry name" value="Cell_Wall_Dynamics_Protein"/>
</dbReference>
<dbReference type="Gene3D" id="1.10.530.10">
    <property type="match status" value="1"/>
</dbReference>